<dbReference type="Pfam" id="PF05721">
    <property type="entry name" value="PhyH"/>
    <property type="match status" value="1"/>
</dbReference>
<dbReference type="AlphaFoldDB" id="A0AAE3WGM7"/>
<dbReference type="EMBL" id="JANHAX010000009">
    <property type="protein sequence ID" value="MDQ2092352.1"/>
    <property type="molecule type" value="Genomic_DNA"/>
</dbReference>
<dbReference type="RefSeq" id="WP_306737728.1">
    <property type="nucleotide sequence ID" value="NZ_JANHAX010000009.1"/>
</dbReference>
<dbReference type="SUPFAM" id="SSF51197">
    <property type="entry name" value="Clavaminate synthase-like"/>
    <property type="match status" value="1"/>
</dbReference>
<organism evidence="1 2">
    <name type="scientific">Marimonas arenosa</name>
    <dbReference type="NCBI Taxonomy" id="1795305"/>
    <lineage>
        <taxon>Bacteria</taxon>
        <taxon>Pseudomonadati</taxon>
        <taxon>Pseudomonadota</taxon>
        <taxon>Alphaproteobacteria</taxon>
        <taxon>Rhodobacterales</taxon>
        <taxon>Paracoccaceae</taxon>
        <taxon>Marimonas</taxon>
    </lineage>
</organism>
<keyword evidence="2" id="KW-1185">Reference proteome</keyword>
<keyword evidence="1" id="KW-0560">Oxidoreductase</keyword>
<proteinExistence type="predicted"/>
<gene>
    <name evidence="1" type="ORF">NO357_20805</name>
</gene>
<accession>A0AAE3WGM7</accession>
<protein>
    <submittedName>
        <fullName evidence="1">Phytanoyl-CoA dioxygenase family protein</fullName>
    </submittedName>
</protein>
<dbReference type="GO" id="GO:0016706">
    <property type="term" value="F:2-oxoglutarate-dependent dioxygenase activity"/>
    <property type="evidence" value="ECO:0007669"/>
    <property type="project" value="UniProtKB-ARBA"/>
</dbReference>
<dbReference type="Gene3D" id="2.60.120.620">
    <property type="entry name" value="q2cbj1_9rhob like domain"/>
    <property type="match status" value="1"/>
</dbReference>
<reference evidence="1" key="1">
    <citation type="submission" date="2022-07" db="EMBL/GenBank/DDBJ databases">
        <authorList>
            <person name="Otstavnykh N."/>
            <person name="Isaeva M."/>
            <person name="Bystritskaya E."/>
        </authorList>
    </citation>
    <scope>NUCLEOTIDE SEQUENCE</scope>
    <source>
        <strain evidence="1">KCTC 52189</strain>
    </source>
</reference>
<sequence length="159" mass="17404">MSSVHSNGWSEAGQVRPASGCIEFARGSHEDRFDDNNLLSRGQKIRIDVAADDKVPIEIHSGQIRPHHGRTIRGSGPNTTGDRRIACVIRYVDTDVAQEVGEKDDAMPVRSIDRPGHFTDFAPPRGNFTSESLALHDEIRSAQAKVMMKGTRNAKGLCA</sequence>
<comment type="caution">
    <text evidence="1">The sequence shown here is derived from an EMBL/GenBank/DDBJ whole genome shotgun (WGS) entry which is preliminary data.</text>
</comment>
<evidence type="ECO:0000313" key="2">
    <source>
        <dbReference type="Proteomes" id="UP001226762"/>
    </source>
</evidence>
<name>A0AAE3WGM7_9RHOB</name>
<evidence type="ECO:0000313" key="1">
    <source>
        <dbReference type="EMBL" id="MDQ2092352.1"/>
    </source>
</evidence>
<reference evidence="1" key="2">
    <citation type="submission" date="2023-02" db="EMBL/GenBank/DDBJ databases">
        <title>'Rhodoalgimonas zhirmunskyi' gen. nov., isolated from a red alga.</title>
        <authorList>
            <person name="Nedashkovskaya O.I."/>
            <person name="Otstavnykh N.Y."/>
            <person name="Bystritskaya E.P."/>
            <person name="Balabanova L.A."/>
            <person name="Isaeva M.P."/>
        </authorList>
    </citation>
    <scope>NUCLEOTIDE SEQUENCE</scope>
    <source>
        <strain evidence="1">KCTC 52189</strain>
    </source>
</reference>
<dbReference type="Proteomes" id="UP001226762">
    <property type="component" value="Unassembled WGS sequence"/>
</dbReference>
<keyword evidence="1" id="KW-0223">Dioxygenase</keyword>
<dbReference type="InterPro" id="IPR008775">
    <property type="entry name" value="Phytyl_CoA_dOase-like"/>
</dbReference>